<dbReference type="AlphaFoldDB" id="A0A9D1IJF3"/>
<reference evidence="3" key="2">
    <citation type="journal article" date="2021" name="PeerJ">
        <title>Extensive microbial diversity within the chicken gut microbiome revealed by metagenomics and culture.</title>
        <authorList>
            <person name="Gilroy R."/>
            <person name="Ravi A."/>
            <person name="Getino M."/>
            <person name="Pursley I."/>
            <person name="Horton D.L."/>
            <person name="Alikhan N.F."/>
            <person name="Baker D."/>
            <person name="Gharbi K."/>
            <person name="Hall N."/>
            <person name="Watson M."/>
            <person name="Adriaenssens E.M."/>
            <person name="Foster-Nyarko E."/>
            <person name="Jarju S."/>
            <person name="Secka A."/>
            <person name="Antonio M."/>
            <person name="Oren A."/>
            <person name="Chaudhuri R.R."/>
            <person name="La Ragione R."/>
            <person name="Hildebrand F."/>
            <person name="Pallen M.J."/>
        </authorList>
    </citation>
    <scope>NUCLEOTIDE SEQUENCE</scope>
    <source>
        <strain evidence="3">17073</strain>
    </source>
</reference>
<dbReference type="Pfam" id="PF04977">
    <property type="entry name" value="DivIC"/>
    <property type="match status" value="1"/>
</dbReference>
<evidence type="ECO:0000313" key="4">
    <source>
        <dbReference type="Proteomes" id="UP000824076"/>
    </source>
</evidence>
<reference evidence="3" key="1">
    <citation type="submission" date="2020-10" db="EMBL/GenBank/DDBJ databases">
        <authorList>
            <person name="Gilroy R."/>
        </authorList>
    </citation>
    <scope>NUCLEOTIDE SEQUENCE</scope>
    <source>
        <strain evidence="3">17073</strain>
    </source>
</reference>
<name>A0A9D1IJF3_9BACT</name>
<evidence type="ECO:0000313" key="3">
    <source>
        <dbReference type="EMBL" id="HIU38408.1"/>
    </source>
</evidence>
<keyword evidence="2" id="KW-0812">Transmembrane</keyword>
<evidence type="ECO:0000256" key="1">
    <source>
        <dbReference type="SAM" id="Coils"/>
    </source>
</evidence>
<keyword evidence="2" id="KW-1133">Transmembrane helix</keyword>
<dbReference type="EMBL" id="DVMS01000050">
    <property type="protein sequence ID" value="HIU38408.1"/>
    <property type="molecule type" value="Genomic_DNA"/>
</dbReference>
<dbReference type="InterPro" id="IPR007060">
    <property type="entry name" value="FtsL/DivIC"/>
</dbReference>
<comment type="caution">
    <text evidence="3">The sequence shown here is derived from an EMBL/GenBank/DDBJ whole genome shotgun (WGS) entry which is preliminary data.</text>
</comment>
<protein>
    <submittedName>
        <fullName evidence="3">Septum formation initiator family protein</fullName>
    </submittedName>
</protein>
<accession>A0A9D1IJF3</accession>
<dbReference type="Proteomes" id="UP000824076">
    <property type="component" value="Unassembled WGS sequence"/>
</dbReference>
<feature type="transmembrane region" description="Helical" evidence="2">
    <location>
        <begin position="12"/>
        <end position="30"/>
    </location>
</feature>
<organism evidence="3 4">
    <name type="scientific">Candidatus Limisoma intestinavium</name>
    <dbReference type="NCBI Taxonomy" id="2840856"/>
    <lineage>
        <taxon>Bacteria</taxon>
        <taxon>Pseudomonadati</taxon>
        <taxon>Bacteroidota</taxon>
        <taxon>Bacteroidia</taxon>
        <taxon>Bacteroidales</taxon>
        <taxon>Candidatus Limisoma</taxon>
    </lineage>
</organism>
<keyword evidence="1" id="KW-0175">Coiled coil</keyword>
<feature type="coiled-coil region" evidence="1">
    <location>
        <begin position="39"/>
        <end position="66"/>
    </location>
</feature>
<gene>
    <name evidence="3" type="ORF">IAD18_01930</name>
</gene>
<proteinExistence type="predicted"/>
<sequence length="99" mass="11893">MGMFSKIKKRFGRINFLLVFIVGFLVYITFISDYNYFRVVAYDKEIKELKAEIKACRDSAQSYQTKLARLDSDPETLERIVREEYNMKRENEDLYIVKE</sequence>
<keyword evidence="2" id="KW-0472">Membrane</keyword>
<evidence type="ECO:0000256" key="2">
    <source>
        <dbReference type="SAM" id="Phobius"/>
    </source>
</evidence>